<organism evidence="1 2">
    <name type="scientific">Trichonephila clavata</name>
    <name type="common">Joro spider</name>
    <name type="synonym">Nephila clavata</name>
    <dbReference type="NCBI Taxonomy" id="2740835"/>
    <lineage>
        <taxon>Eukaryota</taxon>
        <taxon>Metazoa</taxon>
        <taxon>Ecdysozoa</taxon>
        <taxon>Arthropoda</taxon>
        <taxon>Chelicerata</taxon>
        <taxon>Arachnida</taxon>
        <taxon>Araneae</taxon>
        <taxon>Araneomorphae</taxon>
        <taxon>Entelegynae</taxon>
        <taxon>Araneoidea</taxon>
        <taxon>Nephilidae</taxon>
        <taxon>Trichonephila</taxon>
    </lineage>
</organism>
<proteinExistence type="predicted"/>
<dbReference type="EMBL" id="BMAO01031633">
    <property type="protein sequence ID" value="GFQ76638.1"/>
    <property type="molecule type" value="Genomic_DNA"/>
</dbReference>
<accession>A0A8X6KMU4</accession>
<gene>
    <name evidence="1" type="ORF">TNCT_158622</name>
</gene>
<reference evidence="1" key="1">
    <citation type="submission" date="2020-07" db="EMBL/GenBank/DDBJ databases">
        <title>Multicomponent nature underlies the extraordinary mechanical properties of spider dragline silk.</title>
        <authorList>
            <person name="Kono N."/>
            <person name="Nakamura H."/>
            <person name="Mori M."/>
            <person name="Yoshida Y."/>
            <person name="Ohtoshi R."/>
            <person name="Malay A.D."/>
            <person name="Moran D.A.P."/>
            <person name="Tomita M."/>
            <person name="Numata K."/>
            <person name="Arakawa K."/>
        </authorList>
    </citation>
    <scope>NUCLEOTIDE SEQUENCE</scope>
</reference>
<comment type="caution">
    <text evidence="1">The sequence shown here is derived from an EMBL/GenBank/DDBJ whole genome shotgun (WGS) entry which is preliminary data.</text>
</comment>
<dbReference type="Proteomes" id="UP000887116">
    <property type="component" value="Unassembled WGS sequence"/>
</dbReference>
<keyword evidence="2" id="KW-1185">Reference proteome</keyword>
<evidence type="ECO:0000313" key="2">
    <source>
        <dbReference type="Proteomes" id="UP000887116"/>
    </source>
</evidence>
<dbReference type="AlphaFoldDB" id="A0A8X6KMU4"/>
<name>A0A8X6KMU4_TRICU</name>
<evidence type="ECO:0000313" key="1">
    <source>
        <dbReference type="EMBL" id="GFQ76638.1"/>
    </source>
</evidence>
<protein>
    <submittedName>
        <fullName evidence="1">Uncharacterized protein</fullName>
    </submittedName>
</protein>
<sequence length="77" mass="9222">MGWLNVYNSCLDSYRRLWKATRLQSSRFTVHFYELKVSSVIISLVILRGFGLELSTYCHRKDEKMNIYIAIWDLERS</sequence>